<proteinExistence type="predicted"/>
<gene>
    <name evidence="1" type="ORF">KAJ83_16565</name>
</gene>
<dbReference type="RefSeq" id="WP_210683223.1">
    <property type="nucleotide sequence ID" value="NZ_JAGMWN010000009.1"/>
</dbReference>
<reference evidence="1" key="1">
    <citation type="submission" date="2021-04" db="EMBL/GenBank/DDBJ databases">
        <authorList>
            <person name="Zhang D.-C."/>
        </authorList>
    </citation>
    <scope>NUCLEOTIDE SEQUENCE</scope>
    <source>
        <strain evidence="1">CGMCC 1.15697</strain>
    </source>
</reference>
<dbReference type="AlphaFoldDB" id="A0A8J7S1N9"/>
<keyword evidence="2" id="KW-1185">Reference proteome</keyword>
<evidence type="ECO:0000313" key="1">
    <source>
        <dbReference type="EMBL" id="MBP5858635.1"/>
    </source>
</evidence>
<evidence type="ECO:0000313" key="2">
    <source>
        <dbReference type="Proteomes" id="UP000672602"/>
    </source>
</evidence>
<name>A0A8J7S1N9_9PROT</name>
<sequence>MADIAADTSDALSSDPFARLLDGLERESGERQQIDLLKFVIDRVGLAVLRAMTTGSAATIEAPDAETARLLRLALAETSAARPTDRLVTVVSEPRGAEKGARA</sequence>
<organism evidence="1 2">
    <name type="scientific">Marivibrio halodurans</name>
    <dbReference type="NCBI Taxonomy" id="2039722"/>
    <lineage>
        <taxon>Bacteria</taxon>
        <taxon>Pseudomonadati</taxon>
        <taxon>Pseudomonadota</taxon>
        <taxon>Alphaproteobacteria</taxon>
        <taxon>Rhodospirillales</taxon>
        <taxon>Rhodospirillaceae</taxon>
        <taxon>Marivibrio</taxon>
    </lineage>
</organism>
<dbReference type="EMBL" id="JAGMWN010000009">
    <property type="protein sequence ID" value="MBP5858635.1"/>
    <property type="molecule type" value="Genomic_DNA"/>
</dbReference>
<dbReference type="Proteomes" id="UP000672602">
    <property type="component" value="Unassembled WGS sequence"/>
</dbReference>
<accession>A0A8J7S1N9</accession>
<protein>
    <submittedName>
        <fullName evidence="1">Uncharacterized protein</fullName>
    </submittedName>
</protein>
<comment type="caution">
    <text evidence="1">The sequence shown here is derived from an EMBL/GenBank/DDBJ whole genome shotgun (WGS) entry which is preliminary data.</text>
</comment>